<dbReference type="EMBL" id="MW057857">
    <property type="protein sequence ID" value="QPB12183.1"/>
    <property type="molecule type" value="Genomic_DNA"/>
</dbReference>
<dbReference type="GeneID" id="65132530"/>
<keyword evidence="1" id="KW-1133">Transmembrane helix</keyword>
<evidence type="ECO:0000256" key="1">
    <source>
        <dbReference type="SAM" id="Phobius"/>
    </source>
</evidence>
<dbReference type="RefSeq" id="YP_010113970.1">
    <property type="nucleotide sequence ID" value="NC_055910.1"/>
</dbReference>
<keyword evidence="1" id="KW-0472">Membrane</keyword>
<reference evidence="2 3" key="1">
    <citation type="submission" date="2020-10" db="EMBL/GenBank/DDBJ databases">
        <title>Novel bacteriophages targeting Providencia spp. as potential agents for phage therapy.</title>
        <authorList>
            <person name="Rakov C."/>
            <person name="Alkalay-Oren S."/>
            <person name="Coppenhagen-Glazer S."/>
            <person name="Hazan R."/>
        </authorList>
    </citation>
    <scope>NUCLEOTIDE SEQUENCE [LARGE SCALE GENOMIC DNA]</scope>
</reference>
<evidence type="ECO:0000313" key="3">
    <source>
        <dbReference type="Proteomes" id="UP000663042"/>
    </source>
</evidence>
<keyword evidence="1" id="KW-0812">Transmembrane</keyword>
<name>A0A873WHX0_9CAUD</name>
<accession>A0A873WHX0</accession>
<feature type="transmembrane region" description="Helical" evidence="1">
    <location>
        <begin position="6"/>
        <end position="28"/>
    </location>
</feature>
<keyword evidence="3" id="KW-1185">Reference proteome</keyword>
<proteinExistence type="predicted"/>
<sequence>MTGLAITLLVLKTLIVALFGVYPAYEVARTVREALIKYIYPIRSRKTIVTVLVVSALAWIAVAFGFTIPMSQFIYLLITGS</sequence>
<dbReference type="KEGG" id="vg:65132530"/>
<dbReference type="Proteomes" id="UP000663042">
    <property type="component" value="Segment"/>
</dbReference>
<evidence type="ECO:0000313" key="2">
    <source>
        <dbReference type="EMBL" id="QPB12183.1"/>
    </source>
</evidence>
<organism evidence="2 3">
    <name type="scientific">Providencia phage PSTCR5</name>
    <dbReference type="NCBI Taxonomy" id="2783547"/>
    <lineage>
        <taxon>Viruses</taxon>
        <taxon>Duplodnaviria</taxon>
        <taxon>Heunggongvirae</taxon>
        <taxon>Uroviricota</taxon>
        <taxon>Caudoviricetes</taxon>
        <taxon>Demerecviridae</taxon>
        <taxon>Priunavirus</taxon>
        <taxon>Priunavirus PSTCR5</taxon>
    </lineage>
</organism>
<feature type="transmembrane region" description="Helical" evidence="1">
    <location>
        <begin position="49"/>
        <end position="78"/>
    </location>
</feature>
<protein>
    <submittedName>
        <fullName evidence="2">Uncharacterized protein</fullName>
    </submittedName>
</protein>